<proteinExistence type="predicted"/>
<evidence type="ECO:0000259" key="2">
    <source>
        <dbReference type="PROSITE" id="PS50006"/>
    </source>
</evidence>
<name>A0A7S2TKH9_9EUKA</name>
<dbReference type="PROSITE" id="PS50006">
    <property type="entry name" value="FHA_DOMAIN"/>
    <property type="match status" value="1"/>
</dbReference>
<protein>
    <recommendedName>
        <fullName evidence="2">FHA domain-containing protein</fullName>
    </recommendedName>
</protein>
<sequence length="140" mass="15933">MKTLREPSKPVYYRIVGKTYCHEIDTKQAVFGRMRTKEPEEPDRIPFFSLGSEKILSRKHMQISWDTEGNECAWKLECLGKNGVTLTLLEETDEKGSYKTLSLKKGDSYKLTGPTPFRTTSADAPVRGWFQPVDPSKAAE</sequence>
<dbReference type="EMBL" id="HBHP01007397">
    <property type="protein sequence ID" value="CAD9753220.1"/>
    <property type="molecule type" value="Transcribed_RNA"/>
</dbReference>
<evidence type="ECO:0000313" key="3">
    <source>
        <dbReference type="EMBL" id="CAD9753220.1"/>
    </source>
</evidence>
<gene>
    <name evidence="3" type="ORF">LSP00402_LOCUS4592</name>
</gene>
<organism evidence="3">
    <name type="scientific">Lotharella oceanica</name>
    <dbReference type="NCBI Taxonomy" id="641309"/>
    <lineage>
        <taxon>Eukaryota</taxon>
        <taxon>Sar</taxon>
        <taxon>Rhizaria</taxon>
        <taxon>Cercozoa</taxon>
        <taxon>Chlorarachniophyceae</taxon>
        <taxon>Lotharella</taxon>
    </lineage>
</organism>
<evidence type="ECO:0000256" key="1">
    <source>
        <dbReference type="SAM" id="MobiDB-lite"/>
    </source>
</evidence>
<reference evidence="3" key="1">
    <citation type="submission" date="2021-01" db="EMBL/GenBank/DDBJ databases">
        <authorList>
            <person name="Corre E."/>
            <person name="Pelletier E."/>
            <person name="Niang G."/>
            <person name="Scheremetjew M."/>
            <person name="Finn R."/>
            <person name="Kale V."/>
            <person name="Holt S."/>
            <person name="Cochrane G."/>
            <person name="Meng A."/>
            <person name="Brown T."/>
            <person name="Cohen L."/>
        </authorList>
    </citation>
    <scope>NUCLEOTIDE SEQUENCE</scope>
    <source>
        <strain evidence="3">CCMP622</strain>
    </source>
</reference>
<feature type="domain" description="FHA" evidence="2">
    <location>
        <begin position="29"/>
        <end position="87"/>
    </location>
</feature>
<dbReference type="AlphaFoldDB" id="A0A7S2TKH9"/>
<dbReference type="InterPro" id="IPR000253">
    <property type="entry name" value="FHA_dom"/>
</dbReference>
<accession>A0A7S2TKH9</accession>
<feature type="region of interest" description="Disordered" evidence="1">
    <location>
        <begin position="112"/>
        <end position="140"/>
    </location>
</feature>